<organism evidence="2 3">
    <name type="scientific">Actinoalloteichus hoggarensis</name>
    <dbReference type="NCBI Taxonomy" id="1470176"/>
    <lineage>
        <taxon>Bacteria</taxon>
        <taxon>Bacillati</taxon>
        <taxon>Actinomycetota</taxon>
        <taxon>Actinomycetes</taxon>
        <taxon>Pseudonocardiales</taxon>
        <taxon>Pseudonocardiaceae</taxon>
        <taxon>Actinoalloteichus</taxon>
    </lineage>
</organism>
<dbReference type="GO" id="GO:0050549">
    <property type="term" value="F:cyclohexyl-isocyanide hydratase activity"/>
    <property type="evidence" value="ECO:0007669"/>
    <property type="project" value="UniProtKB-EC"/>
</dbReference>
<accession>A0A221VZI0</accession>
<dbReference type="Pfam" id="PF01965">
    <property type="entry name" value="DJ-1_PfpI"/>
    <property type="match status" value="1"/>
</dbReference>
<dbReference type="PANTHER" id="PTHR43130">
    <property type="entry name" value="ARAC-FAMILY TRANSCRIPTIONAL REGULATOR"/>
    <property type="match status" value="1"/>
</dbReference>
<feature type="domain" description="DJ-1/PfpI" evidence="1">
    <location>
        <begin position="31"/>
        <end position="190"/>
    </location>
</feature>
<dbReference type="Gene3D" id="3.40.50.880">
    <property type="match status" value="1"/>
</dbReference>
<reference evidence="2 3" key="1">
    <citation type="submission" date="2017-07" db="EMBL/GenBank/DDBJ databases">
        <title>Complete genome sequence of Actinoalloteichus hoggarensis DSM 45943, type strain of Actinoalloteichus hoggarensis.</title>
        <authorList>
            <person name="Ruckert C."/>
            <person name="Nouioui I."/>
            <person name="Willmese J."/>
            <person name="van Wezel G."/>
            <person name="Klenk H.-P."/>
            <person name="Kalinowski J."/>
            <person name="Zotchev S.B."/>
        </authorList>
    </citation>
    <scope>NUCLEOTIDE SEQUENCE [LARGE SCALE GENOMIC DNA]</scope>
    <source>
        <strain evidence="2 3">DSM 45943</strain>
    </source>
</reference>
<dbReference type="InterPro" id="IPR029062">
    <property type="entry name" value="Class_I_gatase-like"/>
</dbReference>
<dbReference type="GO" id="GO:0006355">
    <property type="term" value="P:regulation of DNA-templated transcription"/>
    <property type="evidence" value="ECO:0007669"/>
    <property type="project" value="TreeGrafter"/>
</dbReference>
<dbReference type="Proteomes" id="UP000204221">
    <property type="component" value="Chromosome"/>
</dbReference>
<dbReference type="EMBL" id="CP022521">
    <property type="protein sequence ID" value="ASO18922.1"/>
    <property type="molecule type" value="Genomic_DNA"/>
</dbReference>
<dbReference type="CDD" id="cd03139">
    <property type="entry name" value="GATase1_PfpI_2"/>
    <property type="match status" value="1"/>
</dbReference>
<evidence type="ECO:0000313" key="2">
    <source>
        <dbReference type="EMBL" id="ASO18922.1"/>
    </source>
</evidence>
<dbReference type="EC" id="4.2.1.103" evidence="2"/>
<dbReference type="KEGG" id="ahg:AHOG_06350"/>
<evidence type="ECO:0000313" key="3">
    <source>
        <dbReference type="Proteomes" id="UP000204221"/>
    </source>
</evidence>
<keyword evidence="2" id="KW-0456">Lyase</keyword>
<dbReference type="InterPro" id="IPR052158">
    <property type="entry name" value="INH-QAR"/>
</dbReference>
<dbReference type="PANTHER" id="PTHR43130:SF2">
    <property type="entry name" value="DJ-1_PFPI DOMAIN-CONTAINING PROTEIN"/>
    <property type="match status" value="1"/>
</dbReference>
<dbReference type="AlphaFoldDB" id="A0A221VZI0"/>
<evidence type="ECO:0000259" key="1">
    <source>
        <dbReference type="Pfam" id="PF01965"/>
    </source>
</evidence>
<gene>
    <name evidence="2" type="primary">inhA1</name>
    <name evidence="2" type="ORF">AHOG_06350</name>
</gene>
<sequence>MDRLGKPTSGTGFRRRSELPRLTSVSPSPLRIVALLFPNVTQLDFTGPAQVFSRLPGAEVHVAWHDTRPVATDSGWSIVPTTTLADCPQADVLFVPGGQGAFDLFDDAVALDFLRRQAGGASWVTSVCTGSFTLAAAGLLTGRRATSHWSALPMLAELGAIPTSERVVIDGNRITGAGVTSGIDFAFVLAARLFGEDVAKQVQLRLEYDPAPPFDAGSPAKADPELVASTVSRVDDARREAVRRAAARLGRSAP</sequence>
<name>A0A221VZI0_9PSEU</name>
<keyword evidence="3" id="KW-1185">Reference proteome</keyword>
<proteinExistence type="predicted"/>
<protein>
    <submittedName>
        <fullName evidence="2">Isonitrile hydratase</fullName>
        <ecNumber evidence="2">4.2.1.103</ecNumber>
    </submittedName>
</protein>
<dbReference type="InterPro" id="IPR002818">
    <property type="entry name" value="DJ-1/PfpI"/>
</dbReference>
<dbReference type="SUPFAM" id="SSF52317">
    <property type="entry name" value="Class I glutamine amidotransferase-like"/>
    <property type="match status" value="1"/>
</dbReference>